<dbReference type="InterPro" id="IPR027443">
    <property type="entry name" value="IPNS-like_sf"/>
</dbReference>
<evidence type="ECO:0000256" key="5">
    <source>
        <dbReference type="RuleBase" id="RU003682"/>
    </source>
</evidence>
<comment type="caution">
    <text evidence="7">The sequence shown here is derived from an EMBL/GenBank/DDBJ whole genome shotgun (WGS) entry which is preliminary data.</text>
</comment>
<keyword evidence="4 5" id="KW-0408">Iron</keyword>
<evidence type="ECO:0000256" key="2">
    <source>
        <dbReference type="ARBA" id="ARBA00022723"/>
    </source>
</evidence>
<keyword evidence="5" id="KW-0560">Oxidoreductase</keyword>
<dbReference type="PANTHER" id="PTHR47991">
    <property type="entry name" value="OXOGLUTARATE/IRON-DEPENDENT DIOXYGENASE"/>
    <property type="match status" value="1"/>
</dbReference>
<gene>
    <name evidence="7" type="ORF">PIB30_085239</name>
</gene>
<evidence type="ECO:0000313" key="8">
    <source>
        <dbReference type="Proteomes" id="UP001341840"/>
    </source>
</evidence>
<proteinExistence type="inferred from homology"/>
<keyword evidence="2 5" id="KW-0479">Metal-binding</keyword>
<reference evidence="7 8" key="1">
    <citation type="journal article" date="2023" name="Plants (Basel)">
        <title>Bridging the Gap: Combining Genomics and Transcriptomics Approaches to Understand Stylosanthes scabra, an Orphan Legume from the Brazilian Caatinga.</title>
        <authorList>
            <person name="Ferreira-Neto J.R.C."/>
            <person name="da Silva M.D."/>
            <person name="Binneck E."/>
            <person name="de Melo N.F."/>
            <person name="da Silva R.H."/>
            <person name="de Melo A.L.T.M."/>
            <person name="Pandolfi V."/>
            <person name="Bustamante F.O."/>
            <person name="Brasileiro-Vidal A.C."/>
            <person name="Benko-Iseppon A.M."/>
        </authorList>
    </citation>
    <scope>NUCLEOTIDE SEQUENCE [LARGE SCALE GENOMIC DNA]</scope>
    <source>
        <tissue evidence="7">Leaves</tissue>
    </source>
</reference>
<organism evidence="7 8">
    <name type="scientific">Stylosanthes scabra</name>
    <dbReference type="NCBI Taxonomy" id="79078"/>
    <lineage>
        <taxon>Eukaryota</taxon>
        <taxon>Viridiplantae</taxon>
        <taxon>Streptophyta</taxon>
        <taxon>Embryophyta</taxon>
        <taxon>Tracheophyta</taxon>
        <taxon>Spermatophyta</taxon>
        <taxon>Magnoliopsida</taxon>
        <taxon>eudicotyledons</taxon>
        <taxon>Gunneridae</taxon>
        <taxon>Pentapetalae</taxon>
        <taxon>rosids</taxon>
        <taxon>fabids</taxon>
        <taxon>Fabales</taxon>
        <taxon>Fabaceae</taxon>
        <taxon>Papilionoideae</taxon>
        <taxon>50 kb inversion clade</taxon>
        <taxon>dalbergioids sensu lato</taxon>
        <taxon>Dalbergieae</taxon>
        <taxon>Pterocarpus clade</taxon>
        <taxon>Stylosanthes</taxon>
    </lineage>
</organism>
<dbReference type="Gene3D" id="2.60.120.330">
    <property type="entry name" value="B-lactam Antibiotic, Isopenicillin N Synthase, Chain"/>
    <property type="match status" value="1"/>
</dbReference>
<keyword evidence="8" id="KW-1185">Reference proteome</keyword>
<evidence type="ECO:0000256" key="1">
    <source>
        <dbReference type="ARBA" id="ARBA00008056"/>
    </source>
</evidence>
<protein>
    <recommendedName>
        <fullName evidence="6">Fe2OG dioxygenase domain-containing protein</fullName>
    </recommendedName>
</protein>
<dbReference type="SUPFAM" id="SSF51197">
    <property type="entry name" value="Clavaminate synthase-like"/>
    <property type="match status" value="1"/>
</dbReference>
<dbReference type="InterPro" id="IPR005123">
    <property type="entry name" value="Oxoglu/Fe-dep_dioxygenase_dom"/>
</dbReference>
<dbReference type="Pfam" id="PF14226">
    <property type="entry name" value="DIOX_N"/>
    <property type="match status" value="1"/>
</dbReference>
<name>A0ABU6WR50_9FABA</name>
<evidence type="ECO:0000256" key="4">
    <source>
        <dbReference type="ARBA" id="ARBA00023004"/>
    </source>
</evidence>
<evidence type="ECO:0000313" key="7">
    <source>
        <dbReference type="EMBL" id="MED6188362.1"/>
    </source>
</evidence>
<dbReference type="Proteomes" id="UP001341840">
    <property type="component" value="Unassembled WGS sequence"/>
</dbReference>
<feature type="domain" description="Fe2OG dioxygenase" evidence="6">
    <location>
        <begin position="201"/>
        <end position="301"/>
    </location>
</feature>
<dbReference type="Pfam" id="PF03171">
    <property type="entry name" value="2OG-FeII_Oxy"/>
    <property type="match status" value="1"/>
</dbReference>
<keyword evidence="3" id="KW-0847">Vitamin C</keyword>
<dbReference type="PROSITE" id="PS51471">
    <property type="entry name" value="FE2OG_OXY"/>
    <property type="match status" value="1"/>
</dbReference>
<comment type="similarity">
    <text evidence="1 5">Belongs to the iron/ascorbate-dependent oxidoreductase family.</text>
</comment>
<evidence type="ECO:0000256" key="3">
    <source>
        <dbReference type="ARBA" id="ARBA00022896"/>
    </source>
</evidence>
<sequence length="358" mass="40865">MEIANISVPSVQEIAKDSFTTIPERYVRPHHERPILSATATEILPQVPVIDMAKLLSQHLKQPELENLHHACKQWGFFQLINHGVSNSLVENVKKGVEEFFNLPLEEKSKFAQKERDVEGYGQAFVVSEEQKLEWADMFFLVTLPPHLRKPHLFPNIPQPFRDNLETYSSEMKRLGMEMVELMANALQVDTMEMKEMFGGGTLSMRMNYYPPCPQPDLVMGLNPHSDGGALTILLQANDIEGLQIKKDGMWIPVKPLPNAFIINIGDMFEMMSNGIYQSIEHRSTINSEKERISIATFYNPDSDAIIKPAPSLVTQETPAVFKTISVKEYYKGYLSRELRGRSYLHSMRVQNENHETS</sequence>
<dbReference type="InterPro" id="IPR026992">
    <property type="entry name" value="DIOX_N"/>
</dbReference>
<dbReference type="InterPro" id="IPR044861">
    <property type="entry name" value="IPNS-like_FE2OG_OXY"/>
</dbReference>
<accession>A0ABU6WR50</accession>
<dbReference type="EMBL" id="JASCZI010182656">
    <property type="protein sequence ID" value="MED6188362.1"/>
    <property type="molecule type" value="Genomic_DNA"/>
</dbReference>
<evidence type="ECO:0000259" key="6">
    <source>
        <dbReference type="PROSITE" id="PS51471"/>
    </source>
</evidence>
<dbReference type="InterPro" id="IPR050295">
    <property type="entry name" value="Plant_2OG-oxidoreductases"/>
</dbReference>